<reference evidence="6 7" key="1">
    <citation type="submission" date="2019-02" db="EMBL/GenBank/DDBJ databases">
        <authorList>
            <consortium name="Pathogen Informatics"/>
        </authorList>
    </citation>
    <scope>NUCLEOTIDE SEQUENCE [LARGE SCALE GENOMIC DNA]</scope>
    <source>
        <strain evidence="6 7">3012STDY7078512</strain>
    </source>
</reference>
<dbReference type="OrthoDB" id="1083028at2"/>
<keyword evidence="5" id="KW-0472">Membrane</keyword>
<name>A0A449I7S8_9BACE</name>
<dbReference type="GO" id="GO:0008417">
    <property type="term" value="F:fucosyltransferase activity"/>
    <property type="evidence" value="ECO:0007669"/>
    <property type="project" value="InterPro"/>
</dbReference>
<evidence type="ECO:0000256" key="2">
    <source>
        <dbReference type="ARBA" id="ARBA00022519"/>
    </source>
</evidence>
<proteinExistence type="predicted"/>
<keyword evidence="1" id="KW-1003">Cell membrane</keyword>
<evidence type="ECO:0000313" key="7">
    <source>
        <dbReference type="Proteomes" id="UP000396835"/>
    </source>
</evidence>
<dbReference type="EMBL" id="CAACYH010000007">
    <property type="protein sequence ID" value="VFB15472.1"/>
    <property type="molecule type" value="Genomic_DNA"/>
</dbReference>
<dbReference type="RefSeq" id="WP_131753090.1">
    <property type="nucleotide sequence ID" value="NZ_CAACYH010000007.1"/>
</dbReference>
<keyword evidence="2" id="KW-0997">Cell inner membrane</keyword>
<sequence>MKILHLVSDHQVIERALNLYERVFPGQNEVIIFSGSTPLRHIEAHKDCPVLNIRTVELFAKSYDFSNINYVIAHYMSLDKIDFIKFVPENIHVSWEIYGGDLYNQFLVRQGYKLYYTDPYRYGTYKLLNILYPRCRFLVNFNAKVFHHRKYSFDFELKRQFDFITKRINSLGLCCRSDKDILEQYAHRTFPYFEVFNFSLKETLGQLYDCDFTHGNNILIGNSASFTNNHLYVLNFLRKLDINSSRKVILPLPYGGSKKYKDKVINEYSKYLPDNCQFMINYLPIDQYYGMFLGLSTMVMSSWRQESWGNIIIGLYLGIKIYMSNQNMFYKWLVEIGFKIYAIEETNSEEFSKPLSLEYMQHNRNLVLKRYREEVVSENFKNHFK</sequence>
<dbReference type="Proteomes" id="UP000396835">
    <property type="component" value="Unassembled WGS sequence"/>
</dbReference>
<evidence type="ECO:0000256" key="4">
    <source>
        <dbReference type="ARBA" id="ARBA00022679"/>
    </source>
</evidence>
<evidence type="ECO:0000256" key="5">
    <source>
        <dbReference type="ARBA" id="ARBA00023136"/>
    </source>
</evidence>
<dbReference type="InterPro" id="IPR009993">
    <property type="entry name" value="WecF"/>
</dbReference>
<evidence type="ECO:0000256" key="3">
    <source>
        <dbReference type="ARBA" id="ARBA00022676"/>
    </source>
</evidence>
<dbReference type="GO" id="GO:0009246">
    <property type="term" value="P:enterobacterial common antigen biosynthetic process"/>
    <property type="evidence" value="ECO:0007669"/>
    <property type="project" value="InterPro"/>
</dbReference>
<keyword evidence="3 6" id="KW-0328">Glycosyltransferase</keyword>
<accession>A0A449I7S8</accession>
<organism evidence="6 7">
    <name type="scientific">Prevotella heparinolytica</name>
    <dbReference type="NCBI Taxonomy" id="28113"/>
    <lineage>
        <taxon>Bacteria</taxon>
        <taxon>Pseudomonadati</taxon>
        <taxon>Bacteroidota</taxon>
        <taxon>Bacteroidia</taxon>
        <taxon>Bacteroidales</taxon>
        <taxon>Bacteroidaceae</taxon>
        <taxon>Bacteroides</taxon>
    </lineage>
</organism>
<dbReference type="Pfam" id="PF07429">
    <property type="entry name" value="Glyco_transf_56"/>
    <property type="match status" value="1"/>
</dbReference>
<keyword evidence="4 6" id="KW-0808">Transferase</keyword>
<gene>
    <name evidence="6" type="ORF">NCTC7812_03061</name>
</gene>
<evidence type="ECO:0000256" key="1">
    <source>
        <dbReference type="ARBA" id="ARBA00022475"/>
    </source>
</evidence>
<evidence type="ECO:0000313" key="6">
    <source>
        <dbReference type="EMBL" id="VFB15472.1"/>
    </source>
</evidence>
<dbReference type="AlphaFoldDB" id="A0A449I7S8"/>
<protein>
    <submittedName>
        <fullName evidence="6">4-alpha-L-fucosyltransferase</fullName>
    </submittedName>
</protein>